<name>A0ABT6PQP1_9PSEU</name>
<protein>
    <submittedName>
        <fullName evidence="9">BCCT family transporter</fullName>
    </submittedName>
</protein>
<dbReference type="Proteomes" id="UP001237595">
    <property type="component" value="Unassembled WGS sequence"/>
</dbReference>
<evidence type="ECO:0000256" key="7">
    <source>
        <dbReference type="SAM" id="MobiDB-lite"/>
    </source>
</evidence>
<feature type="compositionally biased region" description="Basic and acidic residues" evidence="7">
    <location>
        <begin position="116"/>
        <end position="126"/>
    </location>
</feature>
<feature type="compositionally biased region" description="Low complexity" evidence="7">
    <location>
        <begin position="103"/>
        <end position="114"/>
    </location>
</feature>
<comment type="caution">
    <text evidence="9">The sequence shown here is derived from an EMBL/GenBank/DDBJ whole genome shotgun (WGS) entry which is preliminary data.</text>
</comment>
<gene>
    <name evidence="9" type="ORF">QFW96_16430</name>
</gene>
<evidence type="ECO:0000256" key="1">
    <source>
        <dbReference type="ARBA" id="ARBA00004651"/>
    </source>
</evidence>
<dbReference type="InterPro" id="IPR000060">
    <property type="entry name" value="BCCT_transptr"/>
</dbReference>
<comment type="subcellular location">
    <subcellularLocation>
        <location evidence="1">Cell membrane</location>
        <topology evidence="1">Multi-pass membrane protein</topology>
    </subcellularLocation>
</comment>
<keyword evidence="4 8" id="KW-0812">Transmembrane</keyword>
<keyword evidence="6 8" id="KW-0472">Membrane</keyword>
<evidence type="ECO:0000256" key="6">
    <source>
        <dbReference type="ARBA" id="ARBA00023136"/>
    </source>
</evidence>
<evidence type="ECO:0000256" key="5">
    <source>
        <dbReference type="ARBA" id="ARBA00022989"/>
    </source>
</evidence>
<organism evidence="9 10">
    <name type="scientific">Saccharopolyspora ipomoeae</name>
    <dbReference type="NCBI Taxonomy" id="3042027"/>
    <lineage>
        <taxon>Bacteria</taxon>
        <taxon>Bacillati</taxon>
        <taxon>Actinomycetota</taxon>
        <taxon>Actinomycetes</taxon>
        <taxon>Pseudonocardiales</taxon>
        <taxon>Pseudonocardiaceae</taxon>
        <taxon>Saccharopolyspora</taxon>
    </lineage>
</organism>
<reference evidence="9 10" key="1">
    <citation type="submission" date="2023-04" db="EMBL/GenBank/DDBJ databases">
        <title>Draft genome sequence of Saccharopolyspora sp. TS4A08 isolated from sweet potato rhizospheric soil.</title>
        <authorList>
            <person name="Suksaard P."/>
            <person name="Duangmal K."/>
        </authorList>
    </citation>
    <scope>NUCLEOTIDE SEQUENCE [LARGE SCALE GENOMIC DNA]</scope>
    <source>
        <strain evidence="9 10">TS4A08</strain>
    </source>
</reference>
<dbReference type="Pfam" id="PF02028">
    <property type="entry name" value="BCCT"/>
    <property type="match status" value="1"/>
</dbReference>
<dbReference type="RefSeq" id="WP_281456527.1">
    <property type="nucleotide sequence ID" value="NZ_JASAOF010000009.1"/>
</dbReference>
<evidence type="ECO:0000256" key="4">
    <source>
        <dbReference type="ARBA" id="ARBA00022692"/>
    </source>
</evidence>
<accession>A0ABT6PQP1</accession>
<keyword evidence="10" id="KW-1185">Reference proteome</keyword>
<evidence type="ECO:0000313" key="10">
    <source>
        <dbReference type="Proteomes" id="UP001237595"/>
    </source>
</evidence>
<dbReference type="EMBL" id="JASAOF010000009">
    <property type="protein sequence ID" value="MDI2030217.1"/>
    <property type="molecule type" value="Genomic_DNA"/>
</dbReference>
<feature type="region of interest" description="Disordered" evidence="7">
    <location>
        <begin position="84"/>
        <end position="126"/>
    </location>
</feature>
<evidence type="ECO:0000256" key="3">
    <source>
        <dbReference type="ARBA" id="ARBA00022475"/>
    </source>
</evidence>
<sequence>MSSARWPAATGAVAALMLIVGGGGDSALTGIQNFTFVGALPFGVIVVLMCFALLKDLRNDDITLLEAKSSEILEQAVITGKDEHDGDFQLVTAPAEPPTEGNDATSSDSGSYDSDTSDKAQDAVKA</sequence>
<keyword evidence="2" id="KW-0813">Transport</keyword>
<feature type="transmembrane region" description="Helical" evidence="8">
    <location>
        <begin position="34"/>
        <end position="54"/>
    </location>
</feature>
<evidence type="ECO:0000256" key="2">
    <source>
        <dbReference type="ARBA" id="ARBA00022448"/>
    </source>
</evidence>
<keyword evidence="5 8" id="KW-1133">Transmembrane helix</keyword>
<proteinExistence type="predicted"/>
<keyword evidence="3" id="KW-1003">Cell membrane</keyword>
<evidence type="ECO:0000256" key="8">
    <source>
        <dbReference type="SAM" id="Phobius"/>
    </source>
</evidence>
<evidence type="ECO:0000313" key="9">
    <source>
        <dbReference type="EMBL" id="MDI2030217.1"/>
    </source>
</evidence>